<gene>
    <name evidence="1" type="ORF">S01H1_18466</name>
</gene>
<dbReference type="GO" id="GO:0070573">
    <property type="term" value="F:metallodipeptidase activity"/>
    <property type="evidence" value="ECO:0007669"/>
    <property type="project" value="InterPro"/>
</dbReference>
<sequence length="224" mass="24383">ADPIVSPEQAESWFGDALRSVGLAHYGRCRYAVGTGETGPLEGDGVRLLDEFQRLGMVLDVTHLAEPGFSEAMDRFGGPVMASHNNCRALVPGDRQFSDRQLRRLIEREAVIGVALDAWMLYPGWQTDSTSREVVGIDAVADHVDHVCQIAGNCRHVGIGSDLDGGFGTEQTPRGLETIADLQKLAGILADRGYGDDDVDAFFHGNCLRFFRQHLPQSACQQTA</sequence>
<dbReference type="AlphaFoldDB" id="X0T088"/>
<dbReference type="Gene3D" id="3.20.20.140">
    <property type="entry name" value="Metal-dependent hydrolases"/>
    <property type="match status" value="1"/>
</dbReference>
<comment type="caution">
    <text evidence="1">The sequence shown here is derived from an EMBL/GenBank/DDBJ whole genome shotgun (WGS) entry which is preliminary data.</text>
</comment>
<dbReference type="InterPro" id="IPR032466">
    <property type="entry name" value="Metal_Hydrolase"/>
</dbReference>
<dbReference type="InterPro" id="IPR008257">
    <property type="entry name" value="Pept_M19"/>
</dbReference>
<organism evidence="1">
    <name type="scientific">marine sediment metagenome</name>
    <dbReference type="NCBI Taxonomy" id="412755"/>
    <lineage>
        <taxon>unclassified sequences</taxon>
        <taxon>metagenomes</taxon>
        <taxon>ecological metagenomes</taxon>
    </lineage>
</organism>
<dbReference type="PANTHER" id="PTHR10443">
    <property type="entry name" value="MICROSOMAL DIPEPTIDASE"/>
    <property type="match status" value="1"/>
</dbReference>
<dbReference type="GO" id="GO:0006508">
    <property type="term" value="P:proteolysis"/>
    <property type="evidence" value="ECO:0007669"/>
    <property type="project" value="InterPro"/>
</dbReference>
<accession>X0T088</accession>
<name>X0T088_9ZZZZ</name>
<dbReference type="Pfam" id="PF01244">
    <property type="entry name" value="Peptidase_M19"/>
    <property type="match status" value="1"/>
</dbReference>
<dbReference type="PROSITE" id="PS51365">
    <property type="entry name" value="RENAL_DIPEPTIDASE_2"/>
    <property type="match status" value="1"/>
</dbReference>
<proteinExistence type="predicted"/>
<dbReference type="EMBL" id="BARS01009876">
    <property type="protein sequence ID" value="GAF80806.1"/>
    <property type="molecule type" value="Genomic_DNA"/>
</dbReference>
<evidence type="ECO:0000313" key="1">
    <source>
        <dbReference type="EMBL" id="GAF80806.1"/>
    </source>
</evidence>
<dbReference type="SUPFAM" id="SSF51556">
    <property type="entry name" value="Metallo-dependent hydrolases"/>
    <property type="match status" value="1"/>
</dbReference>
<protein>
    <recommendedName>
        <fullName evidence="2">Peptidase</fullName>
    </recommendedName>
</protein>
<evidence type="ECO:0008006" key="2">
    <source>
        <dbReference type="Google" id="ProtNLM"/>
    </source>
</evidence>
<dbReference type="PANTHER" id="PTHR10443:SF12">
    <property type="entry name" value="DIPEPTIDASE"/>
    <property type="match status" value="1"/>
</dbReference>
<reference evidence="1" key="1">
    <citation type="journal article" date="2014" name="Front. Microbiol.">
        <title>High frequency of phylogenetically diverse reductive dehalogenase-homologous genes in deep subseafloor sedimentary metagenomes.</title>
        <authorList>
            <person name="Kawai M."/>
            <person name="Futagami T."/>
            <person name="Toyoda A."/>
            <person name="Takaki Y."/>
            <person name="Nishi S."/>
            <person name="Hori S."/>
            <person name="Arai W."/>
            <person name="Tsubouchi T."/>
            <person name="Morono Y."/>
            <person name="Uchiyama I."/>
            <person name="Ito T."/>
            <person name="Fujiyama A."/>
            <person name="Inagaki F."/>
            <person name="Takami H."/>
        </authorList>
    </citation>
    <scope>NUCLEOTIDE SEQUENCE</scope>
    <source>
        <strain evidence="1">Expedition CK06-06</strain>
    </source>
</reference>
<feature type="non-terminal residue" evidence="1">
    <location>
        <position position="1"/>
    </location>
</feature>